<keyword evidence="2" id="KW-1185">Reference proteome</keyword>
<gene>
    <name evidence="1" type="ORF">DPMN_147164</name>
</gene>
<dbReference type="AlphaFoldDB" id="A0A9D4FA12"/>
<comment type="caution">
    <text evidence="1">The sequence shown here is derived from an EMBL/GenBank/DDBJ whole genome shotgun (WGS) entry which is preliminary data.</text>
</comment>
<reference evidence="1" key="1">
    <citation type="journal article" date="2019" name="bioRxiv">
        <title>The Genome of the Zebra Mussel, Dreissena polymorpha: A Resource for Invasive Species Research.</title>
        <authorList>
            <person name="McCartney M.A."/>
            <person name="Auch B."/>
            <person name="Kono T."/>
            <person name="Mallez S."/>
            <person name="Zhang Y."/>
            <person name="Obille A."/>
            <person name="Becker A."/>
            <person name="Abrahante J.E."/>
            <person name="Garbe J."/>
            <person name="Badalamenti J.P."/>
            <person name="Herman A."/>
            <person name="Mangelson H."/>
            <person name="Liachko I."/>
            <person name="Sullivan S."/>
            <person name="Sone E.D."/>
            <person name="Koren S."/>
            <person name="Silverstein K.A.T."/>
            <person name="Beckman K.B."/>
            <person name="Gohl D.M."/>
        </authorList>
    </citation>
    <scope>NUCLEOTIDE SEQUENCE</scope>
    <source>
        <strain evidence="1">Duluth1</strain>
        <tissue evidence="1">Whole animal</tissue>
    </source>
</reference>
<evidence type="ECO:0000313" key="2">
    <source>
        <dbReference type="Proteomes" id="UP000828390"/>
    </source>
</evidence>
<dbReference type="Proteomes" id="UP000828390">
    <property type="component" value="Unassembled WGS sequence"/>
</dbReference>
<protein>
    <submittedName>
        <fullName evidence="1">Uncharacterized protein</fullName>
    </submittedName>
</protein>
<evidence type="ECO:0000313" key="1">
    <source>
        <dbReference type="EMBL" id="KAH3793648.1"/>
    </source>
</evidence>
<dbReference type="EMBL" id="JAIWYP010000007">
    <property type="protein sequence ID" value="KAH3793648.1"/>
    <property type="molecule type" value="Genomic_DNA"/>
</dbReference>
<accession>A0A9D4FA12</accession>
<name>A0A9D4FA12_DREPO</name>
<sequence>MHRRRSKRKAEVDTKRRLANPARVTYTAHLFRDSVCKVCSLQVISYWIVHYPAPEWISWG</sequence>
<proteinExistence type="predicted"/>
<organism evidence="1 2">
    <name type="scientific">Dreissena polymorpha</name>
    <name type="common">Zebra mussel</name>
    <name type="synonym">Mytilus polymorpha</name>
    <dbReference type="NCBI Taxonomy" id="45954"/>
    <lineage>
        <taxon>Eukaryota</taxon>
        <taxon>Metazoa</taxon>
        <taxon>Spiralia</taxon>
        <taxon>Lophotrochozoa</taxon>
        <taxon>Mollusca</taxon>
        <taxon>Bivalvia</taxon>
        <taxon>Autobranchia</taxon>
        <taxon>Heteroconchia</taxon>
        <taxon>Euheterodonta</taxon>
        <taxon>Imparidentia</taxon>
        <taxon>Neoheterodontei</taxon>
        <taxon>Myida</taxon>
        <taxon>Dreissenoidea</taxon>
        <taxon>Dreissenidae</taxon>
        <taxon>Dreissena</taxon>
    </lineage>
</organism>
<reference evidence="1" key="2">
    <citation type="submission" date="2020-11" db="EMBL/GenBank/DDBJ databases">
        <authorList>
            <person name="McCartney M.A."/>
            <person name="Auch B."/>
            <person name="Kono T."/>
            <person name="Mallez S."/>
            <person name="Becker A."/>
            <person name="Gohl D.M."/>
            <person name="Silverstein K.A.T."/>
            <person name="Koren S."/>
            <person name="Bechman K.B."/>
            <person name="Herman A."/>
            <person name="Abrahante J.E."/>
            <person name="Garbe J."/>
        </authorList>
    </citation>
    <scope>NUCLEOTIDE SEQUENCE</scope>
    <source>
        <strain evidence="1">Duluth1</strain>
        <tissue evidence="1">Whole animal</tissue>
    </source>
</reference>